<dbReference type="AlphaFoldDB" id="A0A1H2BCE6"/>
<proteinExistence type="predicted"/>
<dbReference type="OrthoDB" id="789253at2"/>
<dbReference type="InterPro" id="IPR011990">
    <property type="entry name" value="TPR-like_helical_dom_sf"/>
</dbReference>
<dbReference type="Proteomes" id="UP000199679">
    <property type="component" value="Chromosome I"/>
</dbReference>
<dbReference type="SUPFAM" id="SSF48452">
    <property type="entry name" value="TPR-like"/>
    <property type="match status" value="1"/>
</dbReference>
<evidence type="ECO:0000313" key="2">
    <source>
        <dbReference type="Proteomes" id="UP000199679"/>
    </source>
</evidence>
<dbReference type="Gene3D" id="1.25.40.10">
    <property type="entry name" value="Tetratricopeptide repeat domain"/>
    <property type="match status" value="1"/>
</dbReference>
<reference evidence="1 2" key="1">
    <citation type="submission" date="2016-10" db="EMBL/GenBank/DDBJ databases">
        <authorList>
            <person name="de Groot N.N."/>
        </authorList>
    </citation>
    <scope>NUCLEOTIDE SEQUENCE [LARGE SCALE GENOMIC DNA]</scope>
    <source>
        <strain evidence="1 2">MP1X4</strain>
    </source>
</reference>
<dbReference type="EMBL" id="LT629740">
    <property type="protein sequence ID" value="SDT55486.1"/>
    <property type="molecule type" value="Genomic_DNA"/>
</dbReference>
<gene>
    <name evidence="1" type="ORF">SAMN05216490_4018</name>
</gene>
<protein>
    <submittedName>
        <fullName evidence="1">Uncharacterized protein</fullName>
    </submittedName>
</protein>
<name>A0A1H2BCE6_MUCMA</name>
<evidence type="ECO:0000313" key="1">
    <source>
        <dbReference type="EMBL" id="SDT55486.1"/>
    </source>
</evidence>
<sequence length="205" mass="23308">MTISYSASAQWWRVSILRHRYPAVTLVKDNPAAHLHFPIPKFAATKIKPFALKESDFSIELAEDALIRTAQHNMRFRIYDQASYNFSELAKLYIKQNRLSEAKWYLLQSNSISRTQNDNKHTIANLMSLALIKADMGDIVLAQQDLAEAYQIANTQGWHADMANIDKEVKYIQLNRTTASKTELRYDDAVMAAIIATAANAKKTD</sequence>
<dbReference type="RefSeq" id="WP_091377195.1">
    <property type="nucleotide sequence ID" value="NZ_LT629740.1"/>
</dbReference>
<organism evidence="1 2">
    <name type="scientific">Mucilaginibacter mallensis</name>
    <dbReference type="NCBI Taxonomy" id="652787"/>
    <lineage>
        <taxon>Bacteria</taxon>
        <taxon>Pseudomonadati</taxon>
        <taxon>Bacteroidota</taxon>
        <taxon>Sphingobacteriia</taxon>
        <taxon>Sphingobacteriales</taxon>
        <taxon>Sphingobacteriaceae</taxon>
        <taxon>Mucilaginibacter</taxon>
    </lineage>
</organism>
<keyword evidence="2" id="KW-1185">Reference proteome</keyword>
<accession>A0A1H2BCE6</accession>
<dbReference type="STRING" id="652787.SAMN05216490_4018"/>